<feature type="region of interest" description="Disordered" evidence="1">
    <location>
        <begin position="99"/>
        <end position="123"/>
    </location>
</feature>
<dbReference type="OrthoDB" id="3382829at2"/>
<reference evidence="2 3" key="1">
    <citation type="submission" date="2017-06" db="EMBL/GenBank/DDBJ databases">
        <authorList>
            <person name="Kim H.J."/>
            <person name="Triplett B.A."/>
        </authorList>
    </citation>
    <scope>NUCLEOTIDE SEQUENCE [LARGE SCALE GENOMIC DNA]</scope>
    <source>
        <strain evidence="2 3">CGMCC 4.1858</strain>
    </source>
</reference>
<protein>
    <submittedName>
        <fullName evidence="2">Uncharacterized protein</fullName>
    </submittedName>
</protein>
<organism evidence="2 3">
    <name type="scientific">Actinacidiphila glaucinigra</name>
    <dbReference type="NCBI Taxonomy" id="235986"/>
    <lineage>
        <taxon>Bacteria</taxon>
        <taxon>Bacillati</taxon>
        <taxon>Actinomycetota</taxon>
        <taxon>Actinomycetes</taxon>
        <taxon>Kitasatosporales</taxon>
        <taxon>Streptomycetaceae</taxon>
        <taxon>Actinacidiphila</taxon>
    </lineage>
</organism>
<dbReference type="AlphaFoldDB" id="A0A239D1U7"/>
<dbReference type="RefSeq" id="WP_089223430.1">
    <property type="nucleotide sequence ID" value="NZ_FZOF01000004.1"/>
</dbReference>
<sequence>MRKRRRRLRFDGREFLWTARIGHADQPDGTCRRVVSVRVTDVAAPGGRALFADLVSASEPGPWGHCATDTAHPTPRDVRLLVEHALAVGWEPGVPGAPLVLTADSGDPDLPGFRLPAGGNAPG</sequence>
<evidence type="ECO:0000313" key="2">
    <source>
        <dbReference type="EMBL" id="SNS26112.1"/>
    </source>
</evidence>
<proteinExistence type="predicted"/>
<dbReference type="EMBL" id="FZOF01000004">
    <property type="protein sequence ID" value="SNS26112.1"/>
    <property type="molecule type" value="Genomic_DNA"/>
</dbReference>
<gene>
    <name evidence="2" type="ORF">SAMN05216252_104336</name>
</gene>
<keyword evidence="3" id="KW-1185">Reference proteome</keyword>
<name>A0A239D1U7_9ACTN</name>
<evidence type="ECO:0000313" key="3">
    <source>
        <dbReference type="Proteomes" id="UP000198280"/>
    </source>
</evidence>
<dbReference type="Proteomes" id="UP000198280">
    <property type="component" value="Unassembled WGS sequence"/>
</dbReference>
<accession>A0A239D1U7</accession>
<evidence type="ECO:0000256" key="1">
    <source>
        <dbReference type="SAM" id="MobiDB-lite"/>
    </source>
</evidence>